<comment type="caution">
    <text evidence="5">The sequence shown here is derived from an EMBL/GenBank/DDBJ whole genome shotgun (WGS) entry which is preliminary data.</text>
</comment>
<dbReference type="Pfam" id="PF07690">
    <property type="entry name" value="MFS_1"/>
    <property type="match status" value="1"/>
</dbReference>
<name>A0A2U1V0G9_9PROT</name>
<feature type="transmembrane region" description="Helical" evidence="4">
    <location>
        <begin position="392"/>
        <end position="411"/>
    </location>
</feature>
<dbReference type="Gene3D" id="1.20.1250.20">
    <property type="entry name" value="MFS general substrate transporter like domains"/>
    <property type="match status" value="1"/>
</dbReference>
<feature type="transmembrane region" description="Helical" evidence="4">
    <location>
        <begin position="12"/>
        <end position="31"/>
    </location>
</feature>
<proteinExistence type="predicted"/>
<dbReference type="PANTHER" id="PTHR11360">
    <property type="entry name" value="MONOCARBOXYLATE TRANSPORTER"/>
    <property type="match status" value="1"/>
</dbReference>
<feature type="transmembrane region" description="Helical" evidence="4">
    <location>
        <begin position="77"/>
        <end position="100"/>
    </location>
</feature>
<evidence type="ECO:0000256" key="1">
    <source>
        <dbReference type="ARBA" id="ARBA00022692"/>
    </source>
</evidence>
<evidence type="ECO:0000256" key="4">
    <source>
        <dbReference type="SAM" id="Phobius"/>
    </source>
</evidence>
<keyword evidence="2 4" id="KW-1133">Transmembrane helix</keyword>
<feature type="transmembrane region" description="Helical" evidence="4">
    <location>
        <begin position="328"/>
        <end position="349"/>
    </location>
</feature>
<evidence type="ECO:0000313" key="6">
    <source>
        <dbReference type="Proteomes" id="UP000245048"/>
    </source>
</evidence>
<evidence type="ECO:0000313" key="5">
    <source>
        <dbReference type="EMBL" id="PWC27384.1"/>
    </source>
</evidence>
<dbReference type="Proteomes" id="UP000245048">
    <property type="component" value="Unassembled WGS sequence"/>
</dbReference>
<evidence type="ECO:0000256" key="3">
    <source>
        <dbReference type="ARBA" id="ARBA00023136"/>
    </source>
</evidence>
<dbReference type="SUPFAM" id="SSF103473">
    <property type="entry name" value="MFS general substrate transporter"/>
    <property type="match status" value="1"/>
</dbReference>
<accession>A0A2U1V0G9</accession>
<feature type="transmembrane region" description="Helical" evidence="4">
    <location>
        <begin position="261"/>
        <end position="279"/>
    </location>
</feature>
<evidence type="ECO:0000256" key="2">
    <source>
        <dbReference type="ARBA" id="ARBA00022989"/>
    </source>
</evidence>
<feature type="transmembrane region" description="Helical" evidence="4">
    <location>
        <begin position="51"/>
        <end position="70"/>
    </location>
</feature>
<feature type="transmembrane region" description="Helical" evidence="4">
    <location>
        <begin position="361"/>
        <end position="380"/>
    </location>
</feature>
<organism evidence="5 6">
    <name type="scientific">Teichococcus aestuarii</name>
    <dbReference type="NCBI Taxonomy" id="568898"/>
    <lineage>
        <taxon>Bacteria</taxon>
        <taxon>Pseudomonadati</taxon>
        <taxon>Pseudomonadota</taxon>
        <taxon>Alphaproteobacteria</taxon>
        <taxon>Acetobacterales</taxon>
        <taxon>Roseomonadaceae</taxon>
        <taxon>Roseomonas</taxon>
    </lineage>
</organism>
<keyword evidence="1 4" id="KW-0812">Transmembrane</keyword>
<feature type="transmembrane region" description="Helical" evidence="4">
    <location>
        <begin position="106"/>
        <end position="129"/>
    </location>
</feature>
<feature type="transmembrane region" description="Helical" evidence="4">
    <location>
        <begin position="300"/>
        <end position="322"/>
    </location>
</feature>
<dbReference type="GO" id="GO:0022857">
    <property type="term" value="F:transmembrane transporter activity"/>
    <property type="evidence" value="ECO:0007669"/>
    <property type="project" value="InterPro"/>
</dbReference>
<keyword evidence="6" id="KW-1185">Reference proteome</keyword>
<keyword evidence="3 4" id="KW-0472">Membrane</keyword>
<reference evidence="6" key="1">
    <citation type="submission" date="2017-10" db="EMBL/GenBank/DDBJ databases">
        <authorList>
            <person name="Toshchakov S.V."/>
            <person name="Goeva M.A."/>
        </authorList>
    </citation>
    <scope>NUCLEOTIDE SEQUENCE [LARGE SCALE GENOMIC DNA]</scope>
    <source>
        <strain evidence="6">JR1/69-1-13</strain>
    </source>
</reference>
<feature type="transmembrane region" description="Helical" evidence="4">
    <location>
        <begin position="141"/>
        <end position="162"/>
    </location>
</feature>
<feature type="transmembrane region" description="Helical" evidence="4">
    <location>
        <begin position="233"/>
        <end position="255"/>
    </location>
</feature>
<gene>
    <name evidence="5" type="ORF">CR165_18220</name>
</gene>
<dbReference type="EMBL" id="PDOA01000015">
    <property type="protein sequence ID" value="PWC27384.1"/>
    <property type="molecule type" value="Genomic_DNA"/>
</dbReference>
<dbReference type="AlphaFoldDB" id="A0A2U1V0G9"/>
<dbReference type="RefSeq" id="WP_109518378.1">
    <property type="nucleotide sequence ID" value="NZ_PDOA01000015.1"/>
</dbReference>
<dbReference type="InterPro" id="IPR011701">
    <property type="entry name" value="MFS"/>
</dbReference>
<sequence>MTTPASSPPFFGWRVVAATFVLAAFGWGVGFYGPPVFLHAVVARTGWPVELVSAAVTVHFLVGAAVVANLPRLYRALGVPLVTSLGAGLLGFGVLGWAVAAAPWQLFAAALASGTGWVAMGAAAVNALVAPWFERRRPAALGLAYNGASLGGVVFSPLWAALIGGLGFPLAALAVGAVMLPVVGLLAALVFTRTPEGLGQHPDGEAAAMPAPAAAAPAARPLPAGPPWRDRRLLTLAAGMALGLFAQIGLLAHLFSLLVPALGAAAGLAMGGATLAAILGRSAVGWWMPAWADRRHVACLSHAVQLAGSLLLLAAVAGGGAWVLPGLLLGLALFGLGIGNATSLPPLIAQGEFTAQDARRVVPWIVATGQACYAFAPAIFGLLRGVAERGEALFLLAALVQAAAIGAFLAGQRRWRMEWDSNPR</sequence>
<dbReference type="InterPro" id="IPR050327">
    <property type="entry name" value="Proton-linked_MCT"/>
</dbReference>
<feature type="transmembrane region" description="Helical" evidence="4">
    <location>
        <begin position="168"/>
        <end position="191"/>
    </location>
</feature>
<protein>
    <submittedName>
        <fullName evidence="5">MFS transporter</fullName>
    </submittedName>
</protein>
<dbReference type="InterPro" id="IPR036259">
    <property type="entry name" value="MFS_trans_sf"/>
</dbReference>
<dbReference type="PANTHER" id="PTHR11360:SF290">
    <property type="entry name" value="MONOCARBOXYLATE MFS PERMEASE"/>
    <property type="match status" value="1"/>
</dbReference>
<dbReference type="OrthoDB" id="7876195at2"/>